<evidence type="ECO:0000313" key="3">
    <source>
        <dbReference type="Proteomes" id="UP000663760"/>
    </source>
</evidence>
<feature type="region of interest" description="Disordered" evidence="1">
    <location>
        <begin position="26"/>
        <end position="118"/>
    </location>
</feature>
<evidence type="ECO:0000313" key="2">
    <source>
        <dbReference type="EMBL" id="CAA7406054.1"/>
    </source>
</evidence>
<evidence type="ECO:0000256" key="1">
    <source>
        <dbReference type="SAM" id="MobiDB-lite"/>
    </source>
</evidence>
<protein>
    <submittedName>
        <fullName evidence="2">Uncharacterized protein</fullName>
    </submittedName>
</protein>
<reference evidence="2" key="1">
    <citation type="submission" date="2020-02" db="EMBL/GenBank/DDBJ databases">
        <authorList>
            <person name="Scholz U."/>
            <person name="Mascher M."/>
            <person name="Fiebig A."/>
        </authorList>
    </citation>
    <scope>NUCLEOTIDE SEQUENCE</scope>
</reference>
<accession>A0A7I8L9T8</accession>
<feature type="region of interest" description="Disordered" evidence="1">
    <location>
        <begin position="247"/>
        <end position="283"/>
    </location>
</feature>
<proteinExistence type="predicted"/>
<dbReference type="EMBL" id="LR746275">
    <property type="protein sequence ID" value="CAA7406054.1"/>
    <property type="molecule type" value="Genomic_DNA"/>
</dbReference>
<sequence>MTPTRTVGSSRHALESCALQLHAWKPFQPQSPGHHLESSRAILTKKPCRSDRSTAPNLSDPLDFSRLSLLDDPPPPPLPQQQRHREEGIGWFARKRRRRRGGSRSVSGRSSDRSGTCRRCCSVGGGGASGAYATCSDFPVAAGGTDSSGELFVNGDGNWGSDVSEVRISRRDIKDAGSGGGGMDREASTAAPYQGGFGVLDLQWNESGYGSETGYRGDAEHGYGDEFDEEEDDGRVLFWGDHFGGDGDGVGEKITGESSFSEQKVHHRCRRKKHDPGLTEPMR</sequence>
<organism evidence="2 3">
    <name type="scientific">Spirodela intermedia</name>
    <name type="common">Intermediate duckweed</name>
    <dbReference type="NCBI Taxonomy" id="51605"/>
    <lineage>
        <taxon>Eukaryota</taxon>
        <taxon>Viridiplantae</taxon>
        <taxon>Streptophyta</taxon>
        <taxon>Embryophyta</taxon>
        <taxon>Tracheophyta</taxon>
        <taxon>Spermatophyta</taxon>
        <taxon>Magnoliopsida</taxon>
        <taxon>Liliopsida</taxon>
        <taxon>Araceae</taxon>
        <taxon>Lemnoideae</taxon>
        <taxon>Spirodela</taxon>
    </lineage>
</organism>
<gene>
    <name evidence="2" type="ORF">SI8410_12016732</name>
</gene>
<keyword evidence="3" id="KW-1185">Reference proteome</keyword>
<feature type="compositionally biased region" description="Basic residues" evidence="1">
    <location>
        <begin position="93"/>
        <end position="102"/>
    </location>
</feature>
<dbReference type="PANTHER" id="PTHR36775">
    <property type="entry name" value="LYR MOTIF PROTEIN"/>
    <property type="match status" value="1"/>
</dbReference>
<name>A0A7I8L9T8_SPIIN</name>
<dbReference type="AlphaFoldDB" id="A0A7I8L9T8"/>
<dbReference type="Proteomes" id="UP000663760">
    <property type="component" value="Chromosome 12"/>
</dbReference>
<dbReference type="OrthoDB" id="1913313at2759"/>
<feature type="compositionally biased region" description="Basic residues" evidence="1">
    <location>
        <begin position="265"/>
        <end position="274"/>
    </location>
</feature>
<feature type="compositionally biased region" description="Low complexity" evidence="1">
    <location>
        <begin position="58"/>
        <end position="71"/>
    </location>
</feature>
<dbReference type="PANTHER" id="PTHR36775:SF1">
    <property type="entry name" value="LYR MOTIF PROTEIN"/>
    <property type="match status" value="1"/>
</dbReference>